<comment type="caution">
    <text evidence="4">The sequence shown here is derived from an EMBL/GenBank/DDBJ whole genome shotgun (WGS) entry which is preliminary data.</text>
</comment>
<keyword evidence="5" id="KW-1185">Reference proteome</keyword>
<dbReference type="Proteomes" id="UP001165396">
    <property type="component" value="Unassembled WGS sequence"/>
</dbReference>
<feature type="domain" description="NrS-1 polymerase-like helicase" evidence="3">
    <location>
        <begin position="522"/>
        <end position="630"/>
    </location>
</feature>
<dbReference type="Gene3D" id="3.40.50.300">
    <property type="entry name" value="P-loop containing nucleotide triphosphate hydrolases"/>
    <property type="match status" value="1"/>
</dbReference>
<protein>
    <submittedName>
        <fullName evidence="4">DUF5906 domain-containing protein</fullName>
    </submittedName>
</protein>
<feature type="domain" description="Primase C-terminal 2" evidence="1">
    <location>
        <begin position="243"/>
        <end position="315"/>
    </location>
</feature>
<evidence type="ECO:0000313" key="5">
    <source>
        <dbReference type="Proteomes" id="UP001165396"/>
    </source>
</evidence>
<feature type="domain" description="RepB-like DNA primase" evidence="2">
    <location>
        <begin position="94"/>
        <end position="186"/>
    </location>
</feature>
<dbReference type="EMBL" id="JANKJG010000010">
    <property type="protein sequence ID" value="MCR8827619.1"/>
    <property type="molecule type" value="Genomic_DNA"/>
</dbReference>
<evidence type="ECO:0000259" key="3">
    <source>
        <dbReference type="Pfam" id="PF19263"/>
    </source>
</evidence>
<dbReference type="RefSeq" id="WP_258295388.1">
    <property type="nucleotide sequence ID" value="NZ_JANKJG010000010.1"/>
</dbReference>
<proteinExistence type="predicted"/>
<reference evidence="4" key="1">
    <citation type="submission" date="2022-07" db="EMBL/GenBank/DDBJ databases">
        <title>Pseudosulfitobacter sp. strain AP-MA-4, whole genome sequence.</title>
        <authorList>
            <person name="Jiang Y."/>
        </authorList>
    </citation>
    <scope>NUCLEOTIDE SEQUENCE</scope>
    <source>
        <strain evidence="4">AP-MA-4</strain>
    </source>
</reference>
<evidence type="ECO:0000259" key="2">
    <source>
        <dbReference type="Pfam" id="PF16793"/>
    </source>
</evidence>
<organism evidence="4 5">
    <name type="scientific">Pseudosulfitobacter koreensis</name>
    <dbReference type="NCBI Taxonomy" id="2968472"/>
    <lineage>
        <taxon>Bacteria</taxon>
        <taxon>Pseudomonadati</taxon>
        <taxon>Pseudomonadota</taxon>
        <taxon>Alphaproteobacteria</taxon>
        <taxon>Rhodobacterales</taxon>
        <taxon>Roseobacteraceae</taxon>
        <taxon>Pseudosulfitobacter</taxon>
    </lineage>
</organism>
<dbReference type="Pfam" id="PF19263">
    <property type="entry name" value="DUF5906"/>
    <property type="match status" value="1"/>
</dbReference>
<dbReference type="Pfam" id="PF08707">
    <property type="entry name" value="PriCT_2"/>
    <property type="match status" value="1"/>
</dbReference>
<dbReference type="InterPro" id="IPR014819">
    <property type="entry name" value="PriCT_2"/>
</dbReference>
<gene>
    <name evidence="4" type="ORF">NTA49_13835</name>
</gene>
<name>A0ABT1Z393_9RHOB</name>
<dbReference type="Gene3D" id="3.30.70.1790">
    <property type="entry name" value="RepB DNA-primase, N-terminal domain"/>
    <property type="match status" value="1"/>
</dbReference>
<dbReference type="InterPro" id="IPR027417">
    <property type="entry name" value="P-loop_NTPase"/>
</dbReference>
<accession>A0ABT1Z393</accession>
<evidence type="ECO:0000259" key="1">
    <source>
        <dbReference type="Pfam" id="PF08707"/>
    </source>
</evidence>
<sequence>MAFQFCAISRTPYFPQAFDNSVPDDQDINQGRAFVDALGGGVFDFRAIHDRDRSLQGVNFRGTIDDVWSTLVVYNQLGYGCFVVINQMDGHGRSADNITNNRAQFVDLDNLSAMQNLQRANEWVIKPSFMVQSSANKAHVYWPVIPYQGNDRFHTIQRKLIQLFDGDPACWDAPRVMRLPGTYHLKGEPQLVTCQQLSGYGMVTPVDALELALAHVNVVSSVGERHELGDPGKAAPSLEWVQYALDNCDPNTLDRGDWVSFTAAIKQSGWSLTDPDTLYGMWSAWCERYSGNDVGENLKQWNSIKDAQVGWSSIVRRVPSVQAQLSFGGVMQRQRNQRKTDDIKIGDDLAFSTVPTVLTLEQMQQHLVFVATGSKVVNTLNKTTRTVHDAGNEYAASWHTFDTGKIDKDGQPILKTIPALQSWMKSETRTSVDTITWNPADGQFCRSPEISQGGDKAYNLWSGIRLQTPPENWQEWAQPFLKHVEYLVPDHIERERFLKWCAHIFQKPGELPHTCYLMITPQTGTGRGTLGSILTRALRGYVAANMDVNALFGGFNGRLAQKLLVTVDEIREGNAANRYQNQEAFKAKITEETRNINEKYGMQFVEKNCCRFLMFSNHEDALPFDNSDRRVIVVENPVLRQSQEYYLWLNKLLKDQRFIASVQRYLTTLSLDGFSPHEPAPMNVAKVKSLKSMESPADQDAQEFIRSWPGELATTSDLTTFMGENAPRSPAAMGHAIKRAGMKSAHKQKIGPDVRTVLIVKGDLTAENLVNADRSEIARTIIGNQMSFRKIT</sequence>
<dbReference type="Pfam" id="PF16793">
    <property type="entry name" value="RepB_primase"/>
    <property type="match status" value="1"/>
</dbReference>
<dbReference type="InterPro" id="IPR039459">
    <property type="entry name" value="RepB-like_DNA_primase_dom"/>
</dbReference>
<dbReference type="InterPro" id="IPR045455">
    <property type="entry name" value="NrS-1_pol-like_helicase"/>
</dbReference>
<evidence type="ECO:0000313" key="4">
    <source>
        <dbReference type="EMBL" id="MCR8827619.1"/>
    </source>
</evidence>